<evidence type="ECO:0000313" key="2">
    <source>
        <dbReference type="Proteomes" id="UP000035704"/>
    </source>
</evidence>
<dbReference type="EMBL" id="CP009687">
    <property type="protein sequence ID" value="AKL96655.1"/>
    <property type="molecule type" value="Genomic_DNA"/>
</dbReference>
<reference evidence="1 2" key="1">
    <citation type="submission" date="2014-10" db="EMBL/GenBank/DDBJ databases">
        <title>Genome sequence of Clostridium aceticum DSM 1496.</title>
        <authorList>
            <person name="Poehlein A."/>
            <person name="Schiel-Bengelsdorf B."/>
            <person name="Gottschalk G."/>
            <person name="Duerre P."/>
            <person name="Daniel R."/>
        </authorList>
    </citation>
    <scope>NUCLEOTIDE SEQUENCE [LARGE SCALE GENOMIC DNA]</scope>
    <source>
        <strain evidence="1 2">DSM 1496</strain>
    </source>
</reference>
<organism evidence="1 2">
    <name type="scientific">Clostridium aceticum</name>
    <dbReference type="NCBI Taxonomy" id="84022"/>
    <lineage>
        <taxon>Bacteria</taxon>
        <taxon>Bacillati</taxon>
        <taxon>Bacillota</taxon>
        <taxon>Clostridia</taxon>
        <taxon>Eubacteriales</taxon>
        <taxon>Clostridiaceae</taxon>
        <taxon>Clostridium</taxon>
    </lineage>
</organism>
<name>A0A0D8I9L6_9CLOT</name>
<dbReference type="PATRIC" id="fig|84022.5.peg.1907"/>
<sequence length="176" mass="20861">MNLDFSVFLNPSVILLVGILTYLVTKNSNRHSVARDRLISAYHPIFIAIEPYLYKDVNVKFALEFIDKFNTINENFSLYIYPSLRYRVILLHESILHNHPSEVMNEHWRIICNYIDAEYDDLCKLAHMPLRSTAYRINCDQYYNKLELLFAIIKLHLPTLFFFLLLFASFIYSSKP</sequence>
<dbReference type="KEGG" id="cace:CACET_c32110"/>
<dbReference type="Proteomes" id="UP000035704">
    <property type="component" value="Chromosome"/>
</dbReference>
<dbReference type="AlphaFoldDB" id="A0A0D8I9L6"/>
<protein>
    <submittedName>
        <fullName evidence="1">Uncharacterized protein</fullName>
    </submittedName>
</protein>
<gene>
    <name evidence="1" type="ORF">CACET_c32110</name>
</gene>
<accession>A0A0D8I9L6</accession>
<dbReference type="OrthoDB" id="2088302at2"/>
<evidence type="ECO:0000313" key="1">
    <source>
        <dbReference type="EMBL" id="AKL96655.1"/>
    </source>
</evidence>
<dbReference type="RefSeq" id="WP_044826020.1">
    <property type="nucleotide sequence ID" value="NZ_CP009687.1"/>
</dbReference>
<proteinExistence type="predicted"/>
<keyword evidence="2" id="KW-1185">Reference proteome</keyword>